<keyword evidence="5" id="KW-1185">Reference proteome</keyword>
<evidence type="ECO:0000256" key="2">
    <source>
        <dbReference type="ARBA" id="ARBA00023445"/>
    </source>
</evidence>
<proteinExistence type="inferred from homology"/>
<dbReference type="Pfam" id="PF01370">
    <property type="entry name" value="Epimerase"/>
    <property type="match status" value="1"/>
</dbReference>
<dbReference type="OMA" id="AWYAMSK"/>
<dbReference type="AlphaFoldDB" id="M3K674"/>
<dbReference type="Proteomes" id="UP000011777">
    <property type="component" value="Unassembled WGS sequence"/>
</dbReference>
<dbReference type="STRING" id="1245528.M3K674"/>
<dbReference type="InterPro" id="IPR001509">
    <property type="entry name" value="Epimerase_deHydtase"/>
</dbReference>
<dbReference type="SUPFAM" id="SSF51735">
    <property type="entry name" value="NAD(P)-binding Rossmann-fold domains"/>
    <property type="match status" value="1"/>
</dbReference>
<keyword evidence="1" id="KW-0560">Oxidoreductase</keyword>
<dbReference type="CDD" id="cd05227">
    <property type="entry name" value="AR_SDR_e"/>
    <property type="match status" value="1"/>
</dbReference>
<organism evidence="4 5">
    <name type="scientific">Candida maltosa (strain Xu316)</name>
    <name type="common">Yeast</name>
    <dbReference type="NCBI Taxonomy" id="1245528"/>
    <lineage>
        <taxon>Eukaryota</taxon>
        <taxon>Fungi</taxon>
        <taxon>Dikarya</taxon>
        <taxon>Ascomycota</taxon>
        <taxon>Saccharomycotina</taxon>
        <taxon>Pichiomycetes</taxon>
        <taxon>Debaryomycetaceae</taxon>
        <taxon>Candida/Lodderomyces clade</taxon>
        <taxon>Candida</taxon>
    </lineage>
</organism>
<dbReference type="eggNOG" id="KOG1502">
    <property type="taxonomic scope" value="Eukaryota"/>
</dbReference>
<evidence type="ECO:0000313" key="5">
    <source>
        <dbReference type="Proteomes" id="UP000011777"/>
    </source>
</evidence>
<dbReference type="InterPro" id="IPR036291">
    <property type="entry name" value="NAD(P)-bd_dom_sf"/>
</dbReference>
<dbReference type="GO" id="GO:0016616">
    <property type="term" value="F:oxidoreductase activity, acting on the CH-OH group of donors, NAD or NADP as acceptor"/>
    <property type="evidence" value="ECO:0007669"/>
    <property type="project" value="TreeGrafter"/>
</dbReference>
<dbReference type="PANTHER" id="PTHR10366">
    <property type="entry name" value="NAD DEPENDENT EPIMERASE/DEHYDRATASE"/>
    <property type="match status" value="1"/>
</dbReference>
<dbReference type="EMBL" id="AOGT01000132">
    <property type="protein sequence ID" value="EMG50750.1"/>
    <property type="molecule type" value="Genomic_DNA"/>
</dbReference>
<dbReference type="OrthoDB" id="2735536at2759"/>
<gene>
    <name evidence="4" type="ORF">G210_1237</name>
</gene>
<feature type="domain" description="NAD-dependent epimerase/dehydratase" evidence="3">
    <location>
        <begin position="6"/>
        <end position="263"/>
    </location>
</feature>
<dbReference type="InterPro" id="IPR050425">
    <property type="entry name" value="NAD(P)_dehydrat-like"/>
</dbReference>
<evidence type="ECO:0000313" key="4">
    <source>
        <dbReference type="EMBL" id="EMG50750.1"/>
    </source>
</evidence>
<sequence length="341" mass="37817">MTSTSVFVSGASGFIAQELVKQLIKKGYNVVGTVRSTEKGESLKSNLKDAGLASENFEFEIVKDIAVKGAFDEALEKHPEVTVFLHTASPFHFNVTDIEKELLIPAVEGTKNALTAIKAHGPQIKKVVVTSSYAAIGSFLEYSDPSKTRTEDDWNVATYEQSKANAIHGYLGSKKYAELAAWDFVKEEKPNFTLSTVNPVYVFGPQAFEIKDKSQLNTSSELINGVLKLKPTDTVTNELTGYFIDVRDVAHAHIVAFEKKEAEGKRLLLAESPFSTQSILKQIREDFPQLREELPKGDPAEAEYWKKTESPIDNQKTKDILGFKFIDFKKSVDDSVAQIIA</sequence>
<dbReference type="HOGENOM" id="CLU_007383_9_2_1"/>
<comment type="similarity">
    <text evidence="2">Belongs to the NAD(P)-dependent epimerase/dehydratase family. Dihydroflavonol-4-reductase subfamily.</text>
</comment>
<reference evidence="4 5" key="1">
    <citation type="submission" date="2013-02" db="EMBL/GenBank/DDBJ databases">
        <title>Genome sequence of Candida maltosa Xu316, a potential industrial strain for xylitol and ethanol production.</title>
        <authorList>
            <person name="Yu J."/>
            <person name="Wang Q."/>
            <person name="Geng X."/>
            <person name="Bao W."/>
            <person name="He P."/>
            <person name="Cai J."/>
        </authorList>
    </citation>
    <scope>NUCLEOTIDE SEQUENCE [LARGE SCALE GENOMIC DNA]</scope>
    <source>
        <strain evidence="5">Xu316</strain>
    </source>
</reference>
<dbReference type="FunFam" id="3.40.50.720:FF:000191">
    <property type="entry name" value="Methylglyoxal reductase (NADPH-dependent)"/>
    <property type="match status" value="1"/>
</dbReference>
<dbReference type="Gene3D" id="3.40.50.720">
    <property type="entry name" value="NAD(P)-binding Rossmann-like Domain"/>
    <property type="match status" value="1"/>
</dbReference>
<dbReference type="PANTHER" id="PTHR10366:SF564">
    <property type="entry name" value="STEROL-4-ALPHA-CARBOXYLATE 3-DEHYDROGENASE, DECARBOXYLATING"/>
    <property type="match status" value="1"/>
</dbReference>
<accession>M3K674</accession>
<protein>
    <submittedName>
        <fullName evidence="4">Putative oxidoreductase</fullName>
    </submittedName>
</protein>
<evidence type="ECO:0000256" key="1">
    <source>
        <dbReference type="ARBA" id="ARBA00023002"/>
    </source>
</evidence>
<evidence type="ECO:0000259" key="3">
    <source>
        <dbReference type="Pfam" id="PF01370"/>
    </source>
</evidence>
<comment type="caution">
    <text evidence="4">The sequence shown here is derived from an EMBL/GenBank/DDBJ whole genome shotgun (WGS) entry which is preliminary data.</text>
</comment>
<name>M3K674_CANMX</name>